<dbReference type="InterPro" id="IPR035906">
    <property type="entry name" value="MetI-like_sf"/>
</dbReference>
<dbReference type="AlphaFoldDB" id="A0A3Q8X701"/>
<dbReference type="PROSITE" id="PS50928">
    <property type="entry name" value="ABC_TM1"/>
    <property type="match status" value="1"/>
</dbReference>
<evidence type="ECO:0000313" key="11">
    <source>
        <dbReference type="EMBL" id="AZN41485.1"/>
    </source>
</evidence>
<feature type="transmembrane region" description="Helical" evidence="9">
    <location>
        <begin position="242"/>
        <end position="265"/>
    </location>
</feature>
<dbReference type="Proteomes" id="UP000272528">
    <property type="component" value="Chromosome"/>
</dbReference>
<feature type="transmembrane region" description="Helical" evidence="9">
    <location>
        <begin position="112"/>
        <end position="132"/>
    </location>
</feature>
<keyword evidence="3 9" id="KW-0813">Transport</keyword>
<evidence type="ECO:0000256" key="7">
    <source>
        <dbReference type="ARBA" id="ARBA00022989"/>
    </source>
</evidence>
<evidence type="ECO:0000259" key="10">
    <source>
        <dbReference type="PROSITE" id="PS50928"/>
    </source>
</evidence>
<name>A0A3Q8X701_9BACL</name>
<dbReference type="InterPro" id="IPR050901">
    <property type="entry name" value="BP-dep_ABC_trans_perm"/>
</dbReference>
<dbReference type="GO" id="GO:0042956">
    <property type="term" value="P:maltodextrin transmembrane transport"/>
    <property type="evidence" value="ECO:0007669"/>
    <property type="project" value="TreeGrafter"/>
</dbReference>
<keyword evidence="4" id="KW-1003">Cell membrane</keyword>
<dbReference type="GO" id="GO:0015423">
    <property type="term" value="F:ABC-type maltose transporter activity"/>
    <property type="evidence" value="ECO:0007669"/>
    <property type="project" value="TreeGrafter"/>
</dbReference>
<evidence type="ECO:0000313" key="12">
    <source>
        <dbReference type="Proteomes" id="UP000272528"/>
    </source>
</evidence>
<keyword evidence="8 9" id="KW-0472">Membrane</keyword>
<feature type="transmembrane region" description="Helical" evidence="9">
    <location>
        <begin position="68"/>
        <end position="92"/>
    </location>
</feature>
<dbReference type="EMBL" id="CP034437">
    <property type="protein sequence ID" value="AZN41485.1"/>
    <property type="molecule type" value="Genomic_DNA"/>
</dbReference>
<dbReference type="InterPro" id="IPR000515">
    <property type="entry name" value="MetI-like"/>
</dbReference>
<dbReference type="SUPFAM" id="SSF161098">
    <property type="entry name" value="MetI-like"/>
    <property type="match status" value="1"/>
</dbReference>
<evidence type="ECO:0000256" key="3">
    <source>
        <dbReference type="ARBA" id="ARBA00022448"/>
    </source>
</evidence>
<dbReference type="GO" id="GO:0005886">
    <property type="term" value="C:plasma membrane"/>
    <property type="evidence" value="ECO:0007669"/>
    <property type="project" value="UniProtKB-SubCell"/>
</dbReference>
<evidence type="ECO:0000256" key="1">
    <source>
        <dbReference type="ARBA" id="ARBA00004651"/>
    </source>
</evidence>
<reference evidence="12" key="1">
    <citation type="submission" date="2018-12" db="EMBL/GenBank/DDBJ databases">
        <title>Genome sequence of Peanibacillus sp.</title>
        <authorList>
            <person name="Subramani G."/>
            <person name="Srinivasan S."/>
            <person name="Kim M.K."/>
        </authorList>
    </citation>
    <scope>NUCLEOTIDE SEQUENCE [LARGE SCALE GENOMIC DNA]</scope>
    <source>
        <strain evidence="12">18JY67-1</strain>
    </source>
</reference>
<evidence type="ECO:0000256" key="4">
    <source>
        <dbReference type="ARBA" id="ARBA00022475"/>
    </source>
</evidence>
<feature type="domain" description="ABC transmembrane type-1" evidence="10">
    <location>
        <begin position="73"/>
        <end position="266"/>
    </location>
</feature>
<dbReference type="Pfam" id="PF00528">
    <property type="entry name" value="BPD_transp_1"/>
    <property type="match status" value="1"/>
</dbReference>
<feature type="transmembrane region" description="Helical" evidence="9">
    <location>
        <begin position="190"/>
        <end position="216"/>
    </location>
</feature>
<comment type="subcellular location">
    <subcellularLocation>
        <location evidence="1 9">Cell membrane</location>
        <topology evidence="1 9">Multi-pass membrane protein</topology>
    </subcellularLocation>
</comment>
<dbReference type="PANTHER" id="PTHR32243">
    <property type="entry name" value="MALTOSE TRANSPORT SYSTEM PERMEASE-RELATED"/>
    <property type="match status" value="1"/>
</dbReference>
<proteinExistence type="inferred from homology"/>
<evidence type="ECO:0000256" key="9">
    <source>
        <dbReference type="RuleBase" id="RU363032"/>
    </source>
</evidence>
<dbReference type="PANTHER" id="PTHR32243:SF50">
    <property type="entry name" value="MALTOSE_MALTODEXTRIN TRANSPORT SYSTEM PERMEASE PROTEIN MALG"/>
    <property type="match status" value="1"/>
</dbReference>
<sequence>MKVKRMSTSTLKKALVQTYMTLFTLPIIAMIVWYFLAATTNFTTHEFSLENFAFFKEPVEYAGVKLPMIWSIVLNTIVYSLLIVVIEVGISVPTAYAFSRLDFKGKRAAMKFLFLMRAFPGITLIIATFFILVKMDLVNTYLGVILVAITGSLPGRVYIMKGFFDEVPWDIEWAAMVDGTTRYGAFKKVLVPYVLSGIGAISVFAFLGAYGEWFLFKLLIFNDDMMTLAGYLSKLVTKENQIINYGLITAIGLFYTLPVIVFYIFTQKLFMKVNMGGAKQV</sequence>
<feature type="transmembrane region" description="Helical" evidence="9">
    <location>
        <begin position="138"/>
        <end position="159"/>
    </location>
</feature>
<keyword evidence="12" id="KW-1185">Reference proteome</keyword>
<dbReference type="Gene3D" id="1.10.3720.10">
    <property type="entry name" value="MetI-like"/>
    <property type="match status" value="1"/>
</dbReference>
<accession>A0A3Q8X701</accession>
<gene>
    <name evidence="11" type="ORF">EJC50_18755</name>
</gene>
<evidence type="ECO:0000256" key="5">
    <source>
        <dbReference type="ARBA" id="ARBA00022597"/>
    </source>
</evidence>
<dbReference type="KEGG" id="palb:EJC50_18755"/>
<evidence type="ECO:0000256" key="8">
    <source>
        <dbReference type="ARBA" id="ARBA00023136"/>
    </source>
</evidence>
<feature type="transmembrane region" description="Helical" evidence="9">
    <location>
        <begin position="14"/>
        <end position="36"/>
    </location>
</feature>
<evidence type="ECO:0000256" key="6">
    <source>
        <dbReference type="ARBA" id="ARBA00022692"/>
    </source>
</evidence>
<comment type="similarity">
    <text evidence="2">Belongs to the binding-protein-dependent transport system permease family. MalFG subfamily.</text>
</comment>
<organism evidence="11 12">
    <name type="scientific">Paenibacillus albus</name>
    <dbReference type="NCBI Taxonomy" id="2495582"/>
    <lineage>
        <taxon>Bacteria</taxon>
        <taxon>Bacillati</taxon>
        <taxon>Bacillota</taxon>
        <taxon>Bacilli</taxon>
        <taxon>Bacillales</taxon>
        <taxon>Paenibacillaceae</taxon>
        <taxon>Paenibacillus</taxon>
    </lineage>
</organism>
<dbReference type="OrthoDB" id="9810086at2"/>
<keyword evidence="6 9" id="KW-0812">Transmembrane</keyword>
<evidence type="ECO:0000256" key="2">
    <source>
        <dbReference type="ARBA" id="ARBA00009047"/>
    </source>
</evidence>
<keyword evidence="5" id="KW-0762">Sugar transport</keyword>
<protein>
    <submittedName>
        <fullName evidence="11">Carbohydrate ABC transporter permease</fullName>
    </submittedName>
</protein>
<keyword evidence="7 9" id="KW-1133">Transmembrane helix</keyword>